<protein>
    <submittedName>
        <fullName evidence="1">Uncharacterized protein</fullName>
    </submittedName>
</protein>
<dbReference type="EMBL" id="GBRH01162894">
    <property type="protein sequence ID" value="JAE35002.1"/>
    <property type="molecule type" value="Transcribed_RNA"/>
</dbReference>
<sequence length="95" mass="10301">MNPWSRVWLDLGIFPGRLASIPGATTSSRTLPIRSRTWVDGGTAVVGQGAVAHPDDLQHRLNRWVHDAVDVANEWIHERSPPAQADADTVEAVAG</sequence>
<reference evidence="1" key="1">
    <citation type="submission" date="2014-09" db="EMBL/GenBank/DDBJ databases">
        <authorList>
            <person name="Magalhaes I.L.F."/>
            <person name="Oliveira U."/>
            <person name="Santos F.R."/>
            <person name="Vidigal T.H.D.A."/>
            <person name="Brescovit A.D."/>
            <person name="Santos A.J."/>
        </authorList>
    </citation>
    <scope>NUCLEOTIDE SEQUENCE</scope>
    <source>
        <tissue evidence="1">Shoot tissue taken approximately 20 cm above the soil surface</tissue>
    </source>
</reference>
<dbReference type="AlphaFoldDB" id="A0A0A9HE09"/>
<organism evidence="1">
    <name type="scientific">Arundo donax</name>
    <name type="common">Giant reed</name>
    <name type="synonym">Donax arundinaceus</name>
    <dbReference type="NCBI Taxonomy" id="35708"/>
    <lineage>
        <taxon>Eukaryota</taxon>
        <taxon>Viridiplantae</taxon>
        <taxon>Streptophyta</taxon>
        <taxon>Embryophyta</taxon>
        <taxon>Tracheophyta</taxon>
        <taxon>Spermatophyta</taxon>
        <taxon>Magnoliopsida</taxon>
        <taxon>Liliopsida</taxon>
        <taxon>Poales</taxon>
        <taxon>Poaceae</taxon>
        <taxon>PACMAD clade</taxon>
        <taxon>Arundinoideae</taxon>
        <taxon>Arundineae</taxon>
        <taxon>Arundo</taxon>
    </lineage>
</organism>
<evidence type="ECO:0000313" key="1">
    <source>
        <dbReference type="EMBL" id="JAE35002.1"/>
    </source>
</evidence>
<accession>A0A0A9HE09</accession>
<name>A0A0A9HE09_ARUDO</name>
<reference evidence="1" key="2">
    <citation type="journal article" date="2015" name="Data Brief">
        <title>Shoot transcriptome of the giant reed, Arundo donax.</title>
        <authorList>
            <person name="Barrero R.A."/>
            <person name="Guerrero F.D."/>
            <person name="Moolhuijzen P."/>
            <person name="Goolsby J.A."/>
            <person name="Tidwell J."/>
            <person name="Bellgard S.E."/>
            <person name="Bellgard M.I."/>
        </authorList>
    </citation>
    <scope>NUCLEOTIDE SEQUENCE</scope>
    <source>
        <tissue evidence="1">Shoot tissue taken approximately 20 cm above the soil surface</tissue>
    </source>
</reference>
<proteinExistence type="predicted"/>